<dbReference type="Gene3D" id="3.40.50.620">
    <property type="entry name" value="HUPs"/>
    <property type="match status" value="1"/>
</dbReference>
<dbReference type="HAMAP" id="MF_00158">
    <property type="entry name" value="PanC"/>
    <property type="match status" value="1"/>
</dbReference>
<dbReference type="NCBIfam" id="TIGR00018">
    <property type="entry name" value="panC"/>
    <property type="match status" value="1"/>
</dbReference>
<proteinExistence type="inferred from homology"/>
<evidence type="ECO:0000256" key="3">
    <source>
        <dbReference type="ARBA" id="ARBA00022598"/>
    </source>
</evidence>
<comment type="miscellaneous">
    <text evidence="8">The reaction proceeds by a bi uni uni bi ping pong mechanism.</text>
</comment>
<dbReference type="EC" id="6.3.2.1" evidence="8"/>
<dbReference type="PANTHER" id="PTHR21299:SF1">
    <property type="entry name" value="PANTOATE--BETA-ALANINE LIGASE"/>
    <property type="match status" value="1"/>
</dbReference>
<comment type="function">
    <text evidence="8">Catalyzes the condensation of pantoate with beta-alanine in an ATP-dependent reaction via a pantoyl-adenylate intermediate.</text>
</comment>
<reference evidence="9 10" key="1">
    <citation type="submission" date="2016-11" db="EMBL/GenBank/DDBJ databases">
        <authorList>
            <person name="Jaros S."/>
            <person name="Januszkiewicz K."/>
            <person name="Wedrychowicz H."/>
        </authorList>
    </citation>
    <scope>NUCLEOTIDE SEQUENCE [LARGE SCALE GENOMIC DNA]</scope>
    <source>
        <strain evidence="9 10">DSM 21758</strain>
    </source>
</reference>
<evidence type="ECO:0000256" key="6">
    <source>
        <dbReference type="ARBA" id="ARBA00022840"/>
    </source>
</evidence>
<keyword evidence="10" id="KW-1185">Reference proteome</keyword>
<evidence type="ECO:0000256" key="2">
    <source>
        <dbReference type="ARBA" id="ARBA00009256"/>
    </source>
</evidence>
<dbReference type="PANTHER" id="PTHR21299">
    <property type="entry name" value="CYTIDYLATE KINASE/PANTOATE-BETA-ALANINE LIGASE"/>
    <property type="match status" value="1"/>
</dbReference>
<accession>A0A1M6EX12</accession>
<feature type="binding site" evidence="8">
    <location>
        <position position="61"/>
    </location>
    <ligand>
        <name>beta-alanine</name>
        <dbReference type="ChEBI" id="CHEBI:57966"/>
    </ligand>
</feature>
<dbReference type="EMBL" id="FQZB01000005">
    <property type="protein sequence ID" value="SHI89972.1"/>
    <property type="molecule type" value="Genomic_DNA"/>
</dbReference>
<feature type="binding site" evidence="8">
    <location>
        <position position="61"/>
    </location>
    <ligand>
        <name>(R)-pantoate</name>
        <dbReference type="ChEBI" id="CHEBI:15980"/>
    </ligand>
</feature>
<dbReference type="InterPro" id="IPR004821">
    <property type="entry name" value="Cyt_trans-like"/>
</dbReference>
<feature type="binding site" evidence="8">
    <location>
        <position position="153"/>
    </location>
    <ligand>
        <name>(R)-pantoate</name>
        <dbReference type="ChEBI" id="CHEBI:15980"/>
    </ligand>
</feature>
<name>A0A1M6EX12_9CLOT</name>
<comment type="catalytic activity">
    <reaction evidence="7 8">
        <text>(R)-pantoate + beta-alanine + ATP = (R)-pantothenate + AMP + diphosphate + H(+)</text>
        <dbReference type="Rhea" id="RHEA:10912"/>
        <dbReference type="ChEBI" id="CHEBI:15378"/>
        <dbReference type="ChEBI" id="CHEBI:15980"/>
        <dbReference type="ChEBI" id="CHEBI:29032"/>
        <dbReference type="ChEBI" id="CHEBI:30616"/>
        <dbReference type="ChEBI" id="CHEBI:33019"/>
        <dbReference type="ChEBI" id="CHEBI:57966"/>
        <dbReference type="ChEBI" id="CHEBI:456215"/>
        <dbReference type="EC" id="6.3.2.1"/>
    </reaction>
</comment>
<feature type="binding site" evidence="8">
    <location>
        <begin position="184"/>
        <end position="187"/>
    </location>
    <ligand>
        <name>ATP</name>
        <dbReference type="ChEBI" id="CHEBI:30616"/>
    </ligand>
</feature>
<sequence length="282" mass="32034">MRTLYTINQMKQKVKEWKRQGLTIGFVPTMGYLHEGHASLIRKASSECDRVVVSTFVNPIQFGPNEDLDKYPRDQERDEEVCIKNGADVMFFPSVLEMYGEDRKTTVSVIGLTAGLCGAKRPGHFDGVTTILTKLFNIITPKKAYFGEKDIQQLMVVKKMVKDLNMDVKIIGCPIVREEDGLAKSSRNKYLNQEERKAALVLSKSLNKAREYIINNKNKEILATEVKEIIAKEISTEDLAKIDYIEIVDKENIAEVNMIKDEILVAIAVYIGKIRLIDNFIL</sequence>
<dbReference type="Pfam" id="PF02569">
    <property type="entry name" value="Pantoate_ligase"/>
    <property type="match status" value="1"/>
</dbReference>
<keyword evidence="6 8" id="KW-0067">ATP-binding</keyword>
<dbReference type="GO" id="GO:0005829">
    <property type="term" value="C:cytosol"/>
    <property type="evidence" value="ECO:0007669"/>
    <property type="project" value="TreeGrafter"/>
</dbReference>
<dbReference type="GO" id="GO:0004592">
    <property type="term" value="F:pantoate-beta-alanine ligase activity"/>
    <property type="evidence" value="ECO:0007669"/>
    <property type="project" value="UniProtKB-UniRule"/>
</dbReference>
<dbReference type="RefSeq" id="WP_072985543.1">
    <property type="nucleotide sequence ID" value="NZ_FQZB01000005.1"/>
</dbReference>
<dbReference type="STRING" id="1121302.SAMN02745163_00970"/>
<evidence type="ECO:0000256" key="8">
    <source>
        <dbReference type="HAMAP-Rule" id="MF_00158"/>
    </source>
</evidence>
<dbReference type="SUPFAM" id="SSF52374">
    <property type="entry name" value="Nucleotidylyl transferase"/>
    <property type="match status" value="1"/>
</dbReference>
<evidence type="ECO:0000313" key="10">
    <source>
        <dbReference type="Proteomes" id="UP000184310"/>
    </source>
</evidence>
<evidence type="ECO:0000313" key="9">
    <source>
        <dbReference type="EMBL" id="SHI89972.1"/>
    </source>
</evidence>
<dbReference type="CDD" id="cd00560">
    <property type="entry name" value="PanC"/>
    <property type="match status" value="1"/>
</dbReference>
<comment type="subcellular location">
    <subcellularLocation>
        <location evidence="8">Cytoplasm</location>
    </subcellularLocation>
</comment>
<evidence type="ECO:0000256" key="4">
    <source>
        <dbReference type="ARBA" id="ARBA00022655"/>
    </source>
</evidence>
<dbReference type="AlphaFoldDB" id="A0A1M6EX12"/>
<evidence type="ECO:0000256" key="7">
    <source>
        <dbReference type="ARBA" id="ARBA00048258"/>
    </source>
</evidence>
<dbReference type="FunFam" id="3.40.50.620:FF:000013">
    <property type="entry name" value="Pantothenate synthetase"/>
    <property type="match status" value="1"/>
</dbReference>
<dbReference type="NCBIfam" id="TIGR00125">
    <property type="entry name" value="cyt_tran_rel"/>
    <property type="match status" value="1"/>
</dbReference>
<keyword evidence="4 8" id="KW-0566">Pantothenate biosynthesis</keyword>
<feature type="binding site" evidence="8">
    <location>
        <position position="176"/>
    </location>
    <ligand>
        <name>ATP</name>
        <dbReference type="ChEBI" id="CHEBI:30616"/>
    </ligand>
</feature>
<comment type="pathway">
    <text evidence="1 8">Cofactor biosynthesis; (R)-pantothenate biosynthesis; (R)-pantothenate from (R)-pantoate and beta-alanine: step 1/1.</text>
</comment>
<dbReference type="InterPro" id="IPR003721">
    <property type="entry name" value="Pantoate_ligase"/>
</dbReference>
<gene>
    <name evidence="8" type="primary">panC</name>
    <name evidence="9" type="ORF">SAMN02745163_00970</name>
</gene>
<dbReference type="Proteomes" id="UP000184310">
    <property type="component" value="Unassembled WGS sequence"/>
</dbReference>
<feature type="binding site" evidence="8">
    <location>
        <begin position="30"/>
        <end position="37"/>
    </location>
    <ligand>
        <name>ATP</name>
        <dbReference type="ChEBI" id="CHEBI:30616"/>
    </ligand>
</feature>
<protein>
    <recommendedName>
        <fullName evidence="8">Pantothenate synthetase</fullName>
        <shortName evidence="8">PS</shortName>
        <ecNumber evidence="8">6.3.2.1</ecNumber>
    </recommendedName>
    <alternativeName>
        <fullName evidence="8">Pantoate--beta-alanine ligase</fullName>
    </alternativeName>
    <alternativeName>
        <fullName evidence="8">Pantoate-activating enzyme</fullName>
    </alternativeName>
</protein>
<evidence type="ECO:0000256" key="1">
    <source>
        <dbReference type="ARBA" id="ARBA00004990"/>
    </source>
</evidence>
<evidence type="ECO:0000256" key="5">
    <source>
        <dbReference type="ARBA" id="ARBA00022741"/>
    </source>
</evidence>
<keyword evidence="3 8" id="KW-0436">Ligase</keyword>
<comment type="subunit">
    <text evidence="8">Homodimer.</text>
</comment>
<dbReference type="InterPro" id="IPR014729">
    <property type="entry name" value="Rossmann-like_a/b/a_fold"/>
</dbReference>
<dbReference type="GO" id="GO:0015940">
    <property type="term" value="P:pantothenate biosynthetic process"/>
    <property type="evidence" value="ECO:0007669"/>
    <property type="project" value="UniProtKB-UniRule"/>
</dbReference>
<keyword evidence="8" id="KW-0963">Cytoplasm</keyword>
<organism evidence="9 10">
    <name type="scientific">Clostridium cavendishii DSM 21758</name>
    <dbReference type="NCBI Taxonomy" id="1121302"/>
    <lineage>
        <taxon>Bacteria</taxon>
        <taxon>Bacillati</taxon>
        <taxon>Bacillota</taxon>
        <taxon>Clostridia</taxon>
        <taxon>Eubacteriales</taxon>
        <taxon>Clostridiaceae</taxon>
        <taxon>Clostridium</taxon>
    </lineage>
</organism>
<feature type="active site" description="Proton donor" evidence="8">
    <location>
        <position position="37"/>
    </location>
</feature>
<dbReference type="InterPro" id="IPR042176">
    <property type="entry name" value="Pantoate_ligase_C"/>
</dbReference>
<feature type="binding site" evidence="8">
    <location>
        <begin position="147"/>
        <end position="150"/>
    </location>
    <ligand>
        <name>ATP</name>
        <dbReference type="ChEBI" id="CHEBI:30616"/>
    </ligand>
</feature>
<dbReference type="UniPathway" id="UPA00028">
    <property type="reaction ID" value="UER00005"/>
</dbReference>
<comment type="similarity">
    <text evidence="2 8">Belongs to the pantothenate synthetase family.</text>
</comment>
<dbReference type="GO" id="GO:0005524">
    <property type="term" value="F:ATP binding"/>
    <property type="evidence" value="ECO:0007669"/>
    <property type="project" value="UniProtKB-KW"/>
</dbReference>
<keyword evidence="5 8" id="KW-0547">Nucleotide-binding</keyword>
<dbReference type="OrthoDB" id="9773087at2"/>
<dbReference type="Gene3D" id="3.30.1300.10">
    <property type="entry name" value="Pantoate-beta-alanine ligase, C-terminal domain"/>
    <property type="match status" value="1"/>
</dbReference>